<name>A0A840A4J4_9CAUL</name>
<evidence type="ECO:0000313" key="2">
    <source>
        <dbReference type="Proteomes" id="UP000530564"/>
    </source>
</evidence>
<sequence>MAGLPDAKIDIVRTLVAGAPDKVISGLRNALAAAEGDTALAGVRRVVEAEVAERNLRNKALQPVAPLFIDRRGDPDRLAFPPRALPMLWRGLRDVAAEDVATAALAMADYEPGVTSNEAFDRLTARLVEELEARTQRDIMAALDVIETDRPGGGAALRTCLVMSPVVRRATEKLPDWISRTTQERAAAARLAYRDACRAGEDAGPRFFEMLGAQLAEPWTILRIVSAVMDHPTESYLSGSELASFATRLMDTVDANLRSVAAFDLNGGAPAGEAAAATVEILTLQVAELENAIDLGREGGWGGRIQKQKQSLASVVEKRLRELPRLQLAALPSQKVRVARALVTEPELGSPPDQGHVERCRSLLSFAEGIRASANYGGFASTRAKVMEAAGEALDQYVEDVLARVREGEADREIAALRLQIAAEFAGLIHEPRAREIVRRRAASAFGALTAPRPAWEDPARPL</sequence>
<proteinExistence type="predicted"/>
<reference evidence="1 2" key="1">
    <citation type="submission" date="2020-08" db="EMBL/GenBank/DDBJ databases">
        <title>Genomic Encyclopedia of Type Strains, Phase IV (KMG-IV): sequencing the most valuable type-strain genomes for metagenomic binning, comparative biology and taxonomic classification.</title>
        <authorList>
            <person name="Goeker M."/>
        </authorList>
    </citation>
    <scope>NUCLEOTIDE SEQUENCE [LARGE SCALE GENOMIC DNA]</scope>
    <source>
        <strain evidence="1 2">DSM 21793</strain>
    </source>
</reference>
<evidence type="ECO:0000313" key="1">
    <source>
        <dbReference type="EMBL" id="MBB3892410.1"/>
    </source>
</evidence>
<keyword evidence="2" id="KW-1185">Reference proteome</keyword>
<dbReference type="RefSeq" id="WP_183774596.1">
    <property type="nucleotide sequence ID" value="NZ_JACIDK010000004.1"/>
</dbReference>
<organism evidence="1 2">
    <name type="scientific">Phenylobacterium haematophilum</name>
    <dbReference type="NCBI Taxonomy" id="98513"/>
    <lineage>
        <taxon>Bacteria</taxon>
        <taxon>Pseudomonadati</taxon>
        <taxon>Pseudomonadota</taxon>
        <taxon>Alphaproteobacteria</taxon>
        <taxon>Caulobacterales</taxon>
        <taxon>Caulobacteraceae</taxon>
        <taxon>Phenylobacterium</taxon>
    </lineage>
</organism>
<accession>A0A840A4J4</accession>
<dbReference type="AlphaFoldDB" id="A0A840A4J4"/>
<dbReference type="Proteomes" id="UP000530564">
    <property type="component" value="Unassembled WGS sequence"/>
</dbReference>
<dbReference type="EMBL" id="JACIDK010000004">
    <property type="protein sequence ID" value="MBB3892410.1"/>
    <property type="molecule type" value="Genomic_DNA"/>
</dbReference>
<comment type="caution">
    <text evidence="1">The sequence shown here is derived from an EMBL/GenBank/DDBJ whole genome shotgun (WGS) entry which is preliminary data.</text>
</comment>
<protein>
    <submittedName>
        <fullName evidence="1">Uncharacterized protein</fullName>
    </submittedName>
</protein>
<gene>
    <name evidence="1" type="ORF">GGQ61_003143</name>
</gene>